<dbReference type="PANTHER" id="PTHR18901:SF38">
    <property type="entry name" value="PSEUDOURIDINE-5'-PHOSPHATASE"/>
    <property type="match status" value="1"/>
</dbReference>
<dbReference type="EC" id="3.1.3.50" evidence="1"/>
<dbReference type="Gene3D" id="1.10.150.240">
    <property type="entry name" value="Putative phosphatase, domain 2"/>
    <property type="match status" value="1"/>
</dbReference>
<dbReference type="GO" id="GO:0050286">
    <property type="term" value="F:sorbitol-6-phosphatase activity"/>
    <property type="evidence" value="ECO:0007669"/>
    <property type="project" value="UniProtKB-EC"/>
</dbReference>
<sequence length="220" mass="24568">MILNTFIFDMDGVIIDSEPFWRQAQIKILSTYNVTVTVEDCIKNTMGKRIDDVALTWCQLHQLSINPKSLEKEIITAVVQLITEKGKAKKGLFELLDFLKKNNFNIALATSSSKPIIDAVFNKLNIAHYFKVVCSADDEEYGKPHPAIYLKAAKLLKVPTGNCLVLEDSVTGLIAAKAASINTIVIPEDKNDPRFTLANNIYTSMLDVINYLKTLTDQTL</sequence>
<gene>
    <name evidence="1" type="primary">hxpB</name>
    <name evidence="1" type="ORF">QWY81_08415</name>
</gene>
<dbReference type="AlphaFoldDB" id="A0AAJ1QXL1"/>
<dbReference type="NCBIfam" id="TIGR01509">
    <property type="entry name" value="HAD-SF-IA-v3"/>
    <property type="match status" value="1"/>
</dbReference>
<dbReference type="InterPro" id="IPR023198">
    <property type="entry name" value="PGP-like_dom2"/>
</dbReference>
<dbReference type="SFLD" id="SFLDG01129">
    <property type="entry name" value="C1.5:_HAD__Beta-PGM__Phosphata"/>
    <property type="match status" value="1"/>
</dbReference>
<dbReference type="InterPro" id="IPR023214">
    <property type="entry name" value="HAD_sf"/>
</dbReference>
<dbReference type="InterPro" id="IPR006439">
    <property type="entry name" value="HAD-SF_hydro_IA"/>
</dbReference>
<comment type="caution">
    <text evidence="1">The sequence shown here is derived from an EMBL/GenBank/DDBJ whole genome shotgun (WGS) entry which is preliminary data.</text>
</comment>
<reference evidence="1 2" key="1">
    <citation type="journal article" date="2014" name="Int. J. Syst. Evol. Microbiol.">
        <title>Complete genome sequence of Corynebacterium casei LMG S-19264T (=DSM 44701T), isolated from a smear-ripened cheese.</title>
        <authorList>
            <consortium name="US DOE Joint Genome Institute (JGI-PGF)"/>
            <person name="Walter F."/>
            <person name="Albersmeier A."/>
            <person name="Kalinowski J."/>
            <person name="Ruckert C."/>
        </authorList>
    </citation>
    <scope>NUCLEOTIDE SEQUENCE [LARGE SCALE GENOMIC DNA]</scope>
    <source>
        <strain evidence="1 2">CECT 8670</strain>
    </source>
</reference>
<dbReference type="NCBIfam" id="NF008087">
    <property type="entry name" value="PRK10826.1"/>
    <property type="match status" value="1"/>
</dbReference>
<organism evidence="1 2">
    <name type="scientific">Polaribacter sejongensis</name>
    <dbReference type="NCBI Taxonomy" id="985043"/>
    <lineage>
        <taxon>Bacteria</taxon>
        <taxon>Pseudomonadati</taxon>
        <taxon>Bacteroidota</taxon>
        <taxon>Flavobacteriia</taxon>
        <taxon>Flavobacteriales</taxon>
        <taxon>Flavobacteriaceae</taxon>
    </lineage>
</organism>
<dbReference type="Gene3D" id="3.40.50.1000">
    <property type="entry name" value="HAD superfamily/HAD-like"/>
    <property type="match status" value="1"/>
</dbReference>
<dbReference type="EC" id="3.1.3.68" evidence="1"/>
<dbReference type="GO" id="GO:0050084">
    <property type="term" value="F:mannitol-1-phosphatase activity"/>
    <property type="evidence" value="ECO:0007669"/>
    <property type="project" value="UniProtKB-EC"/>
</dbReference>
<proteinExistence type="predicted"/>
<dbReference type="InterPro" id="IPR036412">
    <property type="entry name" value="HAD-like_sf"/>
</dbReference>
<accession>A0AAJ1QXL1</accession>
<dbReference type="Pfam" id="PF00702">
    <property type="entry name" value="Hydrolase"/>
    <property type="match status" value="1"/>
</dbReference>
<dbReference type="SFLD" id="SFLDS00003">
    <property type="entry name" value="Haloacid_Dehalogenase"/>
    <property type="match status" value="1"/>
</dbReference>
<dbReference type="EMBL" id="JAUFQH010000006">
    <property type="protein sequence ID" value="MDN3619471.1"/>
    <property type="molecule type" value="Genomic_DNA"/>
</dbReference>
<evidence type="ECO:0000313" key="2">
    <source>
        <dbReference type="Proteomes" id="UP001228636"/>
    </source>
</evidence>
<dbReference type="PRINTS" id="PR00413">
    <property type="entry name" value="HADHALOGNASE"/>
</dbReference>
<keyword evidence="1" id="KW-0378">Hydrolase</keyword>
<dbReference type="NCBIfam" id="TIGR01549">
    <property type="entry name" value="HAD-SF-IA-v1"/>
    <property type="match status" value="1"/>
</dbReference>
<dbReference type="Proteomes" id="UP001228636">
    <property type="component" value="Unassembled WGS sequence"/>
</dbReference>
<dbReference type="SUPFAM" id="SSF56784">
    <property type="entry name" value="HAD-like"/>
    <property type="match status" value="1"/>
</dbReference>
<dbReference type="GO" id="GO:0003850">
    <property type="term" value="F:2-deoxyglucose-6-phosphatase activity"/>
    <property type="evidence" value="ECO:0007669"/>
    <property type="project" value="UniProtKB-EC"/>
</dbReference>
<protein>
    <submittedName>
        <fullName evidence="1">Hexitol phosphatase HxpB</fullName>
        <ecNumber evidence="1">3.1.3.22</ecNumber>
        <ecNumber evidence="1">3.1.3.50</ecNumber>
        <ecNumber evidence="1">3.1.3.68</ecNumber>
    </submittedName>
</protein>
<name>A0AAJ1QXL1_9FLAO</name>
<dbReference type="RefSeq" id="WP_261973174.1">
    <property type="nucleotide sequence ID" value="NZ_CP103460.1"/>
</dbReference>
<dbReference type="PANTHER" id="PTHR18901">
    <property type="entry name" value="2-DEOXYGLUCOSE-6-PHOSPHATE PHOSPHATASE 2"/>
    <property type="match status" value="1"/>
</dbReference>
<evidence type="ECO:0000313" key="1">
    <source>
        <dbReference type="EMBL" id="MDN3619471.1"/>
    </source>
</evidence>
<dbReference type="EC" id="3.1.3.22" evidence="1"/>